<proteinExistence type="inferred from homology"/>
<dbReference type="GO" id="GO:0004190">
    <property type="term" value="F:aspartic-type endopeptidase activity"/>
    <property type="evidence" value="ECO:0007669"/>
    <property type="project" value="InterPro"/>
</dbReference>
<keyword evidence="7" id="KW-1185">Reference proteome</keyword>
<feature type="disulfide bond" evidence="3">
    <location>
        <begin position="270"/>
        <end position="307"/>
    </location>
</feature>
<dbReference type="PANTHER" id="PTHR47966:SF51">
    <property type="entry name" value="BETA-SITE APP-CLEAVING ENZYME, ISOFORM A-RELATED"/>
    <property type="match status" value="1"/>
</dbReference>
<feature type="chain" id="PRO_5035789394" evidence="4">
    <location>
        <begin position="19"/>
        <end position="348"/>
    </location>
</feature>
<dbReference type="EMBL" id="NIRI02000042">
    <property type="protein sequence ID" value="KAG5451516.1"/>
    <property type="molecule type" value="Genomic_DNA"/>
</dbReference>
<dbReference type="AlphaFoldDB" id="A0A8T1MRM0"/>
<dbReference type="PANTHER" id="PTHR47966">
    <property type="entry name" value="BETA-SITE APP-CLEAVING ENZYME, ISOFORM A-RELATED"/>
    <property type="match status" value="1"/>
</dbReference>
<dbReference type="InterPro" id="IPR001461">
    <property type="entry name" value="Aspartic_peptidase_A1"/>
</dbReference>
<keyword evidence="3" id="KW-1015">Disulfide bond</keyword>
<protein>
    <submittedName>
        <fullName evidence="6">Chymosin</fullName>
    </submittedName>
</protein>
<dbReference type="Pfam" id="PF00026">
    <property type="entry name" value="Asp"/>
    <property type="match status" value="1"/>
</dbReference>
<dbReference type="InterPro" id="IPR034164">
    <property type="entry name" value="Pepsin-like_dom"/>
</dbReference>
<dbReference type="PROSITE" id="PS51767">
    <property type="entry name" value="PEPTIDASE_A1"/>
    <property type="match status" value="1"/>
</dbReference>
<evidence type="ECO:0000256" key="4">
    <source>
        <dbReference type="SAM" id="SignalP"/>
    </source>
</evidence>
<dbReference type="OrthoDB" id="771136at2759"/>
<organism evidence="6 7">
    <name type="scientific">Clonorchis sinensis</name>
    <name type="common">Chinese liver fluke</name>
    <dbReference type="NCBI Taxonomy" id="79923"/>
    <lineage>
        <taxon>Eukaryota</taxon>
        <taxon>Metazoa</taxon>
        <taxon>Spiralia</taxon>
        <taxon>Lophotrochozoa</taxon>
        <taxon>Platyhelminthes</taxon>
        <taxon>Trematoda</taxon>
        <taxon>Digenea</taxon>
        <taxon>Opisthorchiida</taxon>
        <taxon>Opisthorchiata</taxon>
        <taxon>Opisthorchiidae</taxon>
        <taxon>Clonorchis</taxon>
    </lineage>
</organism>
<name>A0A8T1MRM0_CLOSI</name>
<evidence type="ECO:0000313" key="6">
    <source>
        <dbReference type="EMBL" id="KAG5451516.1"/>
    </source>
</evidence>
<evidence type="ECO:0000256" key="3">
    <source>
        <dbReference type="PIRSR" id="PIRSR601461-2"/>
    </source>
</evidence>
<dbReference type="InterPro" id="IPR033121">
    <property type="entry name" value="PEPTIDASE_A1"/>
</dbReference>
<keyword evidence="4" id="KW-0732">Signal</keyword>
<gene>
    <name evidence="6" type="ORF">CSKR_114244</name>
</gene>
<evidence type="ECO:0000313" key="7">
    <source>
        <dbReference type="Proteomes" id="UP000286415"/>
    </source>
</evidence>
<feature type="active site" evidence="2">
    <location>
        <position position="236"/>
    </location>
</feature>
<dbReference type="PRINTS" id="PR00792">
    <property type="entry name" value="PEPSIN"/>
</dbReference>
<accession>A0A8T1MRM0</accession>
<feature type="domain" description="Peptidase A1" evidence="5">
    <location>
        <begin position="33"/>
        <end position="344"/>
    </location>
</feature>
<dbReference type="Proteomes" id="UP000286415">
    <property type="component" value="Unassembled WGS sequence"/>
</dbReference>
<dbReference type="CDD" id="cd05471">
    <property type="entry name" value="pepsin_like"/>
    <property type="match status" value="1"/>
</dbReference>
<reference evidence="6 7" key="2">
    <citation type="journal article" date="2021" name="Genomics">
        <title>High-quality reference genome for Clonorchis sinensis.</title>
        <authorList>
            <person name="Young N.D."/>
            <person name="Stroehlein A.J."/>
            <person name="Kinkar L."/>
            <person name="Wang T."/>
            <person name="Sohn W.M."/>
            <person name="Chang B.C.H."/>
            <person name="Kaur P."/>
            <person name="Weisz D."/>
            <person name="Dudchenko O."/>
            <person name="Aiden E.L."/>
            <person name="Korhonen P.K."/>
            <person name="Gasser R.B."/>
        </authorList>
    </citation>
    <scope>NUCLEOTIDE SEQUENCE [LARGE SCALE GENOMIC DNA]</scope>
    <source>
        <strain evidence="6">Cs-k2</strain>
    </source>
</reference>
<dbReference type="SUPFAM" id="SSF50630">
    <property type="entry name" value="Acid proteases"/>
    <property type="match status" value="1"/>
</dbReference>
<feature type="signal peptide" evidence="4">
    <location>
        <begin position="1"/>
        <end position="18"/>
    </location>
</feature>
<comment type="similarity">
    <text evidence="1">Belongs to the peptidase A1 family.</text>
</comment>
<sequence>MLINLTFLFYISCQFVDAESIHLLLRRGALKQYVGQIGLGSSRQLFVVLIDTKSPLFWVPSALAPPNTWPGHSKYDPGASIYHVPSPRQFRIDYQTGYLAGLVALDQLTVTHRTVPFIRFGHATTVTTENTLVHQYEGVLGLAPKGGEAPFDETLLDQMETAESIKEKLFTLVFCPHPEANYKVGDLTFGEVIRDQHVGTIDYVQLFTEEAWSFVLTRVSVDDVIVKDLAAVVAIDSTKPHILGPSDVILAIHQRLSFLTEENGLYRVDCSRLNNLQDIVFHVGEKQLRLSVEDYVTQTMTQGVLHCYSALKHNPSSRRWIFGIPFLQGFFTVFDQDKKLLGFAKPKC</sequence>
<evidence type="ECO:0000259" key="5">
    <source>
        <dbReference type="PROSITE" id="PS51767"/>
    </source>
</evidence>
<evidence type="ECO:0000256" key="2">
    <source>
        <dbReference type="PIRSR" id="PIRSR601461-1"/>
    </source>
</evidence>
<dbReference type="GO" id="GO:0006508">
    <property type="term" value="P:proteolysis"/>
    <property type="evidence" value="ECO:0007669"/>
    <property type="project" value="InterPro"/>
</dbReference>
<reference evidence="6 7" key="1">
    <citation type="journal article" date="2018" name="Biotechnol. Adv.">
        <title>Improved genomic resources and new bioinformatic workflow for the carcinogenic parasite Clonorchis sinensis: Biotechnological implications.</title>
        <authorList>
            <person name="Wang D."/>
            <person name="Korhonen P.K."/>
            <person name="Gasser R.B."/>
            <person name="Young N.D."/>
        </authorList>
    </citation>
    <scope>NUCLEOTIDE SEQUENCE [LARGE SCALE GENOMIC DNA]</scope>
    <source>
        <strain evidence="6">Cs-k2</strain>
    </source>
</reference>
<dbReference type="InterPro" id="IPR021109">
    <property type="entry name" value="Peptidase_aspartic_dom_sf"/>
</dbReference>
<feature type="active site" evidence="2">
    <location>
        <position position="51"/>
    </location>
</feature>
<comment type="caution">
    <text evidence="6">The sequence shown here is derived from an EMBL/GenBank/DDBJ whole genome shotgun (WGS) entry which is preliminary data.</text>
</comment>
<evidence type="ECO:0000256" key="1">
    <source>
        <dbReference type="ARBA" id="ARBA00007447"/>
    </source>
</evidence>
<dbReference type="Gene3D" id="2.40.70.10">
    <property type="entry name" value="Acid Proteases"/>
    <property type="match status" value="2"/>
</dbReference>